<evidence type="ECO:0000256" key="4">
    <source>
        <dbReference type="ARBA" id="ARBA00023172"/>
    </source>
</evidence>
<feature type="domain" description="Tyr recombinase" evidence="6">
    <location>
        <begin position="175"/>
        <end position="403"/>
    </location>
</feature>
<evidence type="ECO:0000259" key="6">
    <source>
        <dbReference type="PROSITE" id="PS51898"/>
    </source>
</evidence>
<dbReference type="InterPro" id="IPR013762">
    <property type="entry name" value="Integrase-like_cat_sf"/>
</dbReference>
<evidence type="ECO:0000256" key="2">
    <source>
        <dbReference type="ARBA" id="ARBA00022908"/>
    </source>
</evidence>
<proteinExistence type="inferred from homology"/>
<organism evidence="8 9">
    <name type="scientific">Kribbella albertanoniae</name>
    <dbReference type="NCBI Taxonomy" id="1266829"/>
    <lineage>
        <taxon>Bacteria</taxon>
        <taxon>Bacillati</taxon>
        <taxon>Actinomycetota</taxon>
        <taxon>Actinomycetes</taxon>
        <taxon>Propionibacteriales</taxon>
        <taxon>Kribbellaceae</taxon>
        <taxon>Kribbella</taxon>
    </lineage>
</organism>
<dbReference type="InterPro" id="IPR010998">
    <property type="entry name" value="Integrase_recombinase_N"/>
</dbReference>
<dbReference type="InterPro" id="IPR011010">
    <property type="entry name" value="DNA_brk_join_enz"/>
</dbReference>
<dbReference type="GO" id="GO:0006310">
    <property type="term" value="P:DNA recombination"/>
    <property type="evidence" value="ECO:0007669"/>
    <property type="project" value="UniProtKB-KW"/>
</dbReference>
<gene>
    <name evidence="8" type="ORF">E1261_11930</name>
</gene>
<comment type="similarity">
    <text evidence="1">Belongs to the 'phage' integrase family.</text>
</comment>
<dbReference type="InterPro" id="IPR050090">
    <property type="entry name" value="Tyrosine_recombinase_XerCD"/>
</dbReference>
<evidence type="ECO:0000313" key="9">
    <source>
        <dbReference type="Proteomes" id="UP000295075"/>
    </source>
</evidence>
<dbReference type="PANTHER" id="PTHR30349">
    <property type="entry name" value="PHAGE INTEGRASE-RELATED"/>
    <property type="match status" value="1"/>
</dbReference>
<keyword evidence="2" id="KW-0229">DNA integration</keyword>
<comment type="caution">
    <text evidence="8">The sequence shown here is derived from an EMBL/GenBank/DDBJ whole genome shotgun (WGS) entry which is preliminary data.</text>
</comment>
<dbReference type="EMBL" id="SMKA01000038">
    <property type="protein sequence ID" value="TDC30965.1"/>
    <property type="molecule type" value="Genomic_DNA"/>
</dbReference>
<dbReference type="InterPro" id="IPR002104">
    <property type="entry name" value="Integrase_catalytic"/>
</dbReference>
<feature type="domain" description="Core-binding (CB)" evidence="7">
    <location>
        <begin position="80"/>
        <end position="159"/>
    </location>
</feature>
<evidence type="ECO:0000313" key="8">
    <source>
        <dbReference type="EMBL" id="TDC30965.1"/>
    </source>
</evidence>
<evidence type="ECO:0000256" key="3">
    <source>
        <dbReference type="ARBA" id="ARBA00023125"/>
    </source>
</evidence>
<keyword evidence="4" id="KW-0233">DNA recombination</keyword>
<evidence type="ECO:0000256" key="1">
    <source>
        <dbReference type="ARBA" id="ARBA00008857"/>
    </source>
</evidence>
<name>A0A4V2XRS0_9ACTN</name>
<dbReference type="AlphaFoldDB" id="A0A4V2XRS0"/>
<dbReference type="InterPro" id="IPR044068">
    <property type="entry name" value="CB"/>
</dbReference>
<protein>
    <submittedName>
        <fullName evidence="8">Site-specific integrase</fullName>
    </submittedName>
</protein>
<dbReference type="CDD" id="cd01189">
    <property type="entry name" value="INT_ICEBs1_C_like"/>
    <property type="match status" value="1"/>
</dbReference>
<dbReference type="GO" id="GO:0003677">
    <property type="term" value="F:DNA binding"/>
    <property type="evidence" value="ECO:0007669"/>
    <property type="project" value="UniProtKB-UniRule"/>
</dbReference>
<dbReference type="PROSITE" id="PS51900">
    <property type="entry name" value="CB"/>
    <property type="match status" value="1"/>
</dbReference>
<dbReference type="Gene3D" id="1.10.443.10">
    <property type="entry name" value="Intergrase catalytic core"/>
    <property type="match status" value="1"/>
</dbReference>
<keyword evidence="3 5" id="KW-0238">DNA-binding</keyword>
<sequence>MAFVKDQWTRAVKQADGTVVRVRNEKRWGRGKRWLAVWLGPAGNEVSMAFETKTAASRHGSAMETDRERGDYLDPKAGRTRLEQVGKDWLESRSVDPASLIQYESKWRLHVAPKFGKRQLKSIRPSEIAVWLREVTEQFGPSTARSAFLVLHGALELAVADETLKRNPAKSKIVRRPPIHFADVVVWSEQVVDDIVEAHPPQYRLIPIVGAGAGLRQGEIFGLSTEDFDFENNVIWVRRQVKKLGRDFVFSAPKNDKMRAVPMSKAIAEFAREHIEQLGDTEVTLPWETLAGEPRTIRLMFTWSDGKQIRARNYDETIWKPALSAVGVIPPPTRDKRGRRHYVTDRKTGLHALRHHFASVALKDGVNIKELAEYLGHYNASFTLRLYTHLLPSSHDRARQAIDRRMTQLRQRLTEQSRSRTESAAA</sequence>
<evidence type="ECO:0000256" key="5">
    <source>
        <dbReference type="PROSITE-ProRule" id="PRU01248"/>
    </source>
</evidence>
<reference evidence="8 9" key="1">
    <citation type="submission" date="2019-03" db="EMBL/GenBank/DDBJ databases">
        <title>Draft genome sequences of novel Actinobacteria.</title>
        <authorList>
            <person name="Sahin N."/>
            <person name="Ay H."/>
            <person name="Saygin H."/>
        </authorList>
    </citation>
    <scope>NUCLEOTIDE SEQUENCE [LARGE SCALE GENOMIC DNA]</scope>
    <source>
        <strain evidence="8 9">JCM 30547</strain>
    </source>
</reference>
<dbReference type="PROSITE" id="PS51898">
    <property type="entry name" value="TYR_RECOMBINASE"/>
    <property type="match status" value="1"/>
</dbReference>
<dbReference type="InterPro" id="IPR004107">
    <property type="entry name" value="Integrase_SAM-like_N"/>
</dbReference>
<dbReference type="Gene3D" id="1.10.150.130">
    <property type="match status" value="1"/>
</dbReference>
<keyword evidence="9" id="KW-1185">Reference proteome</keyword>
<dbReference type="Pfam" id="PF00589">
    <property type="entry name" value="Phage_integrase"/>
    <property type="match status" value="1"/>
</dbReference>
<dbReference type="SUPFAM" id="SSF56349">
    <property type="entry name" value="DNA breaking-rejoining enzymes"/>
    <property type="match status" value="1"/>
</dbReference>
<evidence type="ECO:0000259" key="7">
    <source>
        <dbReference type="PROSITE" id="PS51900"/>
    </source>
</evidence>
<dbReference type="RefSeq" id="WP_132405833.1">
    <property type="nucleotide sequence ID" value="NZ_SMKA01000038.1"/>
</dbReference>
<dbReference type="Proteomes" id="UP000295075">
    <property type="component" value="Unassembled WGS sequence"/>
</dbReference>
<dbReference type="PANTHER" id="PTHR30349:SF64">
    <property type="entry name" value="PROPHAGE INTEGRASE INTD-RELATED"/>
    <property type="match status" value="1"/>
</dbReference>
<dbReference type="Pfam" id="PF14659">
    <property type="entry name" value="Phage_int_SAM_3"/>
    <property type="match status" value="1"/>
</dbReference>
<dbReference type="OrthoDB" id="1822491at2"/>
<dbReference type="GO" id="GO:0015074">
    <property type="term" value="P:DNA integration"/>
    <property type="evidence" value="ECO:0007669"/>
    <property type="project" value="UniProtKB-KW"/>
</dbReference>
<accession>A0A4V2XRS0</accession>